<keyword evidence="2" id="KW-1185">Reference proteome</keyword>
<evidence type="ECO:0000313" key="1">
    <source>
        <dbReference type="EMBL" id="KAK1675261.1"/>
    </source>
</evidence>
<dbReference type="Proteomes" id="UP001224890">
    <property type="component" value="Unassembled WGS sequence"/>
</dbReference>
<dbReference type="RefSeq" id="XP_060429264.1">
    <property type="nucleotide sequence ID" value="XM_060580525.1"/>
</dbReference>
<proteinExistence type="predicted"/>
<organism evidence="1 2">
    <name type="scientific">Colletotrichum godetiae</name>
    <dbReference type="NCBI Taxonomy" id="1209918"/>
    <lineage>
        <taxon>Eukaryota</taxon>
        <taxon>Fungi</taxon>
        <taxon>Dikarya</taxon>
        <taxon>Ascomycota</taxon>
        <taxon>Pezizomycotina</taxon>
        <taxon>Sordariomycetes</taxon>
        <taxon>Hypocreomycetidae</taxon>
        <taxon>Glomerellales</taxon>
        <taxon>Glomerellaceae</taxon>
        <taxon>Colletotrichum</taxon>
        <taxon>Colletotrichum acutatum species complex</taxon>
    </lineage>
</organism>
<protein>
    <submittedName>
        <fullName evidence="1">Uncharacterized protein</fullName>
    </submittedName>
</protein>
<comment type="caution">
    <text evidence="1">The sequence shown here is derived from an EMBL/GenBank/DDBJ whole genome shotgun (WGS) entry which is preliminary data.</text>
</comment>
<reference evidence="1" key="1">
    <citation type="submission" date="2021-06" db="EMBL/GenBank/DDBJ databases">
        <title>Comparative genomics, transcriptomics and evolutionary studies reveal genomic signatures of adaptation to plant cell wall in hemibiotrophic fungi.</title>
        <authorList>
            <consortium name="DOE Joint Genome Institute"/>
            <person name="Baroncelli R."/>
            <person name="Diaz J.F."/>
            <person name="Benocci T."/>
            <person name="Peng M."/>
            <person name="Battaglia E."/>
            <person name="Haridas S."/>
            <person name="Andreopoulos W."/>
            <person name="Labutti K."/>
            <person name="Pangilinan J."/>
            <person name="Floch G.L."/>
            <person name="Makela M.R."/>
            <person name="Henrissat B."/>
            <person name="Grigoriev I.V."/>
            <person name="Crouch J.A."/>
            <person name="De Vries R.P."/>
            <person name="Sukno S.A."/>
            <person name="Thon M.R."/>
        </authorList>
    </citation>
    <scope>NUCLEOTIDE SEQUENCE</scope>
    <source>
        <strain evidence="1">CBS 193.32</strain>
    </source>
</reference>
<dbReference type="AlphaFoldDB" id="A0AAJ0ESN3"/>
<dbReference type="GeneID" id="85465051"/>
<sequence>MPGHDWAKDSVYFLDIKTLEKSFLRKSPTKEAIEAICNDPWIKETTPSRLSRGRPVYVINGLIVAKGVRVRESKYLMAEVLGDPPYTADQSFDAVLAYSLLEFKSRLGAGDKPTVRAYDGGKAAIL</sequence>
<name>A0AAJ0ESN3_9PEZI</name>
<accession>A0AAJ0ESN3</accession>
<evidence type="ECO:0000313" key="2">
    <source>
        <dbReference type="Proteomes" id="UP001224890"/>
    </source>
</evidence>
<dbReference type="EMBL" id="JAHMHR010000022">
    <property type="protein sequence ID" value="KAK1675261.1"/>
    <property type="molecule type" value="Genomic_DNA"/>
</dbReference>
<gene>
    <name evidence="1" type="ORF">BDP55DRAFT_744932</name>
</gene>